<evidence type="ECO:0000259" key="1">
    <source>
        <dbReference type="Pfam" id="PF06114"/>
    </source>
</evidence>
<dbReference type="Pfam" id="PF06114">
    <property type="entry name" value="Peptidase_M78"/>
    <property type="match status" value="1"/>
</dbReference>
<keyword evidence="3" id="KW-1185">Reference proteome</keyword>
<dbReference type="PANTHER" id="PTHR43236:SF2">
    <property type="entry name" value="BLL0069 PROTEIN"/>
    <property type="match status" value="1"/>
</dbReference>
<dbReference type="AlphaFoldDB" id="A0A7W6CKU2"/>
<gene>
    <name evidence="2" type="ORF">GGR38_003216</name>
</gene>
<evidence type="ECO:0000313" key="2">
    <source>
        <dbReference type="EMBL" id="MBB3956258.1"/>
    </source>
</evidence>
<comment type="caution">
    <text evidence="2">The sequence shown here is derived from an EMBL/GenBank/DDBJ whole genome shotgun (WGS) entry which is preliminary data.</text>
</comment>
<dbReference type="InterPro" id="IPR010359">
    <property type="entry name" value="IrrE_HExxH"/>
</dbReference>
<name>A0A7W6CKU2_9SPHN</name>
<dbReference type="RefSeq" id="WP_183627159.1">
    <property type="nucleotide sequence ID" value="NZ_JACIDX010000012.1"/>
</dbReference>
<accession>A0A7W6CKU2</accession>
<dbReference type="Proteomes" id="UP000548867">
    <property type="component" value="Unassembled WGS sequence"/>
</dbReference>
<sequence length="174" mass="19741">MVVNIPPDDPAKQLWLRADKADLAKFWDIFDAIPVKVGAIAERLGLEVLSVTLSTDVSGLIRKREDGIYEIQVNNTDAAVRQRFTVCHEISHYLLHRNLIDAEGITDNILYRSKLTSRQEVEANKLGAAMLMPWLKISEWHYENYRTPPHKENIEQIASAFRASSLAVGFRLGI</sequence>
<proteinExistence type="predicted"/>
<dbReference type="InterPro" id="IPR052345">
    <property type="entry name" value="Rad_response_metalloprotease"/>
</dbReference>
<dbReference type="Gene3D" id="1.10.10.2910">
    <property type="match status" value="1"/>
</dbReference>
<evidence type="ECO:0000313" key="3">
    <source>
        <dbReference type="Proteomes" id="UP000548867"/>
    </source>
</evidence>
<reference evidence="2 3" key="1">
    <citation type="submission" date="2020-08" db="EMBL/GenBank/DDBJ databases">
        <title>Genomic Encyclopedia of Type Strains, Phase IV (KMG-IV): sequencing the most valuable type-strain genomes for metagenomic binning, comparative biology and taxonomic classification.</title>
        <authorList>
            <person name="Goeker M."/>
        </authorList>
    </citation>
    <scope>NUCLEOTIDE SEQUENCE [LARGE SCALE GENOMIC DNA]</scope>
    <source>
        <strain evidence="2 3">DSM 27057</strain>
    </source>
</reference>
<feature type="domain" description="IrrE N-terminal-like" evidence="1">
    <location>
        <begin position="41"/>
        <end position="172"/>
    </location>
</feature>
<organism evidence="2 3">
    <name type="scientific">Novosphingobium sediminicola</name>
    <dbReference type="NCBI Taxonomy" id="563162"/>
    <lineage>
        <taxon>Bacteria</taxon>
        <taxon>Pseudomonadati</taxon>
        <taxon>Pseudomonadota</taxon>
        <taxon>Alphaproteobacteria</taxon>
        <taxon>Sphingomonadales</taxon>
        <taxon>Sphingomonadaceae</taxon>
        <taxon>Novosphingobium</taxon>
    </lineage>
</organism>
<dbReference type="PANTHER" id="PTHR43236">
    <property type="entry name" value="ANTITOXIN HIGA1"/>
    <property type="match status" value="1"/>
</dbReference>
<dbReference type="EMBL" id="JACIDX010000012">
    <property type="protein sequence ID" value="MBB3956258.1"/>
    <property type="molecule type" value="Genomic_DNA"/>
</dbReference>
<protein>
    <submittedName>
        <fullName evidence="2">Zn-dependent peptidase ImmA (M78 family)</fullName>
    </submittedName>
</protein>